<keyword evidence="4" id="KW-1185">Reference proteome</keyword>
<dbReference type="AlphaFoldDB" id="A0A4Z2ER30"/>
<proteinExistence type="predicted"/>
<keyword evidence="2" id="KW-1133">Transmembrane helix</keyword>
<feature type="transmembrane region" description="Helical" evidence="2">
    <location>
        <begin position="57"/>
        <end position="79"/>
    </location>
</feature>
<dbReference type="Proteomes" id="UP000314294">
    <property type="component" value="Unassembled WGS sequence"/>
</dbReference>
<dbReference type="EMBL" id="SRLO01004083">
    <property type="protein sequence ID" value="TNN30824.1"/>
    <property type="molecule type" value="Genomic_DNA"/>
</dbReference>
<evidence type="ECO:0000313" key="3">
    <source>
        <dbReference type="EMBL" id="TNN30824.1"/>
    </source>
</evidence>
<keyword evidence="2" id="KW-0472">Membrane</keyword>
<feature type="region of interest" description="Disordered" evidence="1">
    <location>
        <begin position="1"/>
        <end position="35"/>
    </location>
</feature>
<accession>A0A4Z2ER30</accession>
<gene>
    <name evidence="3" type="ORF">EYF80_059024</name>
</gene>
<sequence>MRSSASPHEEQCVSSSGLMRSSASPHEEQRVSSCLPGPAVCRLGDRRSSRILKEDQSLGIFIFIIIFFIIIFIIIIMILSEATLAKMLFHKPG</sequence>
<organism evidence="3 4">
    <name type="scientific">Liparis tanakae</name>
    <name type="common">Tanaka's snailfish</name>
    <dbReference type="NCBI Taxonomy" id="230148"/>
    <lineage>
        <taxon>Eukaryota</taxon>
        <taxon>Metazoa</taxon>
        <taxon>Chordata</taxon>
        <taxon>Craniata</taxon>
        <taxon>Vertebrata</taxon>
        <taxon>Euteleostomi</taxon>
        <taxon>Actinopterygii</taxon>
        <taxon>Neopterygii</taxon>
        <taxon>Teleostei</taxon>
        <taxon>Neoteleostei</taxon>
        <taxon>Acanthomorphata</taxon>
        <taxon>Eupercaria</taxon>
        <taxon>Perciformes</taxon>
        <taxon>Cottioidei</taxon>
        <taxon>Cottales</taxon>
        <taxon>Liparidae</taxon>
        <taxon>Liparis</taxon>
    </lineage>
</organism>
<keyword evidence="2" id="KW-0812">Transmembrane</keyword>
<feature type="compositionally biased region" description="Polar residues" evidence="1">
    <location>
        <begin position="1"/>
        <end position="24"/>
    </location>
</feature>
<name>A0A4Z2ER30_9TELE</name>
<evidence type="ECO:0000313" key="4">
    <source>
        <dbReference type="Proteomes" id="UP000314294"/>
    </source>
</evidence>
<reference evidence="3 4" key="1">
    <citation type="submission" date="2019-03" db="EMBL/GenBank/DDBJ databases">
        <title>First draft genome of Liparis tanakae, snailfish: a comprehensive survey of snailfish specific genes.</title>
        <authorList>
            <person name="Kim W."/>
            <person name="Song I."/>
            <person name="Jeong J.-H."/>
            <person name="Kim D."/>
            <person name="Kim S."/>
            <person name="Ryu S."/>
            <person name="Song J.Y."/>
            <person name="Lee S.K."/>
        </authorList>
    </citation>
    <scope>NUCLEOTIDE SEQUENCE [LARGE SCALE GENOMIC DNA]</scope>
    <source>
        <tissue evidence="3">Muscle</tissue>
    </source>
</reference>
<protein>
    <submittedName>
        <fullName evidence="3">Uncharacterized protein</fullName>
    </submittedName>
</protein>
<comment type="caution">
    <text evidence="3">The sequence shown here is derived from an EMBL/GenBank/DDBJ whole genome shotgun (WGS) entry which is preliminary data.</text>
</comment>
<evidence type="ECO:0000256" key="2">
    <source>
        <dbReference type="SAM" id="Phobius"/>
    </source>
</evidence>
<evidence type="ECO:0000256" key="1">
    <source>
        <dbReference type="SAM" id="MobiDB-lite"/>
    </source>
</evidence>